<reference evidence="17 18" key="1">
    <citation type="submission" date="2020-02" db="EMBL/GenBank/DDBJ databases">
        <title>Genome analysis of Thermosulfuriphilus ammonigenes ST65T, an anaerobic thermophilic chemolithoautotrophic bacterium isolated from a deep-sea hydrothermal vent.</title>
        <authorList>
            <person name="Slobodkina G."/>
            <person name="Allioux M."/>
            <person name="Merkel A."/>
            <person name="Alain K."/>
            <person name="Jebbar M."/>
            <person name="Slobodkin A."/>
        </authorList>
    </citation>
    <scope>NUCLEOTIDE SEQUENCE [LARGE SCALE GENOMIC DNA]</scope>
    <source>
        <strain evidence="17 18">ST65</strain>
    </source>
</reference>
<proteinExistence type="inferred from homology"/>
<feature type="active site" description="Proton donor" evidence="14">
    <location>
        <position position="53"/>
    </location>
</feature>
<comment type="cofactor">
    <cofactor evidence="13 16">
        <name>Zn(2+)</name>
        <dbReference type="ChEBI" id="CHEBI:29105"/>
    </cofactor>
    <text evidence="13 16">Binds 1 zinc ion.</text>
</comment>
<evidence type="ECO:0000256" key="11">
    <source>
        <dbReference type="ARBA" id="ARBA00023002"/>
    </source>
</evidence>
<dbReference type="UniPathway" id="UPA00275">
    <property type="reaction ID" value="UER00401"/>
</dbReference>
<organism evidence="17 18">
    <name type="scientific">Thermosulfuriphilus ammonigenes</name>
    <dbReference type="NCBI Taxonomy" id="1936021"/>
    <lineage>
        <taxon>Bacteria</taxon>
        <taxon>Pseudomonadati</taxon>
        <taxon>Thermodesulfobacteriota</taxon>
        <taxon>Thermodesulfobacteria</taxon>
        <taxon>Thermodesulfobacteriales</taxon>
        <taxon>Thermodesulfobacteriaceae</taxon>
        <taxon>Thermosulfuriphilus</taxon>
    </lineage>
</organism>
<keyword evidence="6 13" id="KW-0686">Riboflavin biosynthesis</keyword>
<comment type="pathway">
    <text evidence="3 13">Cofactor biosynthesis; riboflavin biosynthesis; 5-amino-6-(D-ribitylamino)uracil from GTP: step 3/4.</text>
</comment>
<feature type="binding site" evidence="15">
    <location>
        <position position="184"/>
    </location>
    <ligand>
        <name>substrate</name>
    </ligand>
</feature>
<dbReference type="PROSITE" id="PS51747">
    <property type="entry name" value="CYT_DCMP_DEAMINASES_2"/>
    <property type="match status" value="1"/>
</dbReference>
<dbReference type="NCBIfam" id="TIGR00326">
    <property type="entry name" value="eubact_ribD"/>
    <property type="match status" value="1"/>
</dbReference>
<keyword evidence="8 13" id="KW-0378">Hydrolase</keyword>
<evidence type="ECO:0000256" key="4">
    <source>
        <dbReference type="ARBA" id="ARBA00005259"/>
    </source>
</evidence>
<dbReference type="InterPro" id="IPR002734">
    <property type="entry name" value="RibDG_C"/>
</dbReference>
<feature type="binding site" evidence="15">
    <location>
        <position position="207"/>
    </location>
    <ligand>
        <name>substrate</name>
    </ligand>
</feature>
<dbReference type="Proteomes" id="UP000502179">
    <property type="component" value="Chromosome"/>
</dbReference>
<feature type="binding site" evidence="15">
    <location>
        <position position="204"/>
    </location>
    <ligand>
        <name>substrate</name>
    </ligand>
</feature>
<evidence type="ECO:0000313" key="17">
    <source>
        <dbReference type="EMBL" id="QIJ70952.1"/>
    </source>
</evidence>
<name>A0A6G7PTH1_9BACT</name>
<feature type="binding site" evidence="16">
    <location>
        <position position="85"/>
    </location>
    <ligand>
        <name>Zn(2+)</name>
        <dbReference type="ChEBI" id="CHEBI:29105"/>
        <note>catalytic</note>
    </ligand>
</feature>
<evidence type="ECO:0000256" key="16">
    <source>
        <dbReference type="PIRSR" id="PIRSR006769-3"/>
    </source>
</evidence>
<evidence type="ECO:0000256" key="14">
    <source>
        <dbReference type="PIRSR" id="PIRSR006769-1"/>
    </source>
</evidence>
<dbReference type="Pfam" id="PF00383">
    <property type="entry name" value="dCMP_cyt_deam_1"/>
    <property type="match status" value="1"/>
</dbReference>
<evidence type="ECO:0000256" key="9">
    <source>
        <dbReference type="ARBA" id="ARBA00022833"/>
    </source>
</evidence>
<evidence type="ECO:0000256" key="3">
    <source>
        <dbReference type="ARBA" id="ARBA00004910"/>
    </source>
</evidence>
<feature type="binding site" evidence="15">
    <location>
        <position position="168"/>
    </location>
    <ligand>
        <name>substrate</name>
    </ligand>
</feature>
<evidence type="ECO:0000256" key="15">
    <source>
        <dbReference type="PIRSR" id="PIRSR006769-2"/>
    </source>
</evidence>
<dbReference type="GO" id="GO:0008835">
    <property type="term" value="F:diaminohydroxyphosphoribosylaminopyrimidine deaminase activity"/>
    <property type="evidence" value="ECO:0007669"/>
    <property type="project" value="UniProtKB-EC"/>
</dbReference>
<keyword evidence="9 13" id="KW-0862">Zinc</keyword>
<evidence type="ECO:0000256" key="13">
    <source>
        <dbReference type="PIRNR" id="PIRNR006769"/>
    </source>
</evidence>
<gene>
    <name evidence="17" type="primary">ribD</name>
    <name evidence="17" type="ORF">G4V39_01090</name>
</gene>
<feature type="binding site" evidence="16">
    <location>
        <position position="51"/>
    </location>
    <ligand>
        <name>Zn(2+)</name>
        <dbReference type="ChEBI" id="CHEBI:29105"/>
        <note>catalytic</note>
    </ligand>
</feature>
<sequence length="381" mass="41224">MDEDIYFMKKALSLGRRGLGRTSPNPPVGAVVVKEGRIIGRGYHPQAGKPHAEVYALAQAGEAARGATIYITLEPCNHHGRTPPCTQAILRAGIARVVVALRDPNPQAAGGLEFLRSHGLEVKSGVLAEEALELTRFFIKAVTEGRPWVLAKAAMSLDGRIATYRGDSKWITDEKARQDGHRLRKTLDAIAVGVGTVLADNPRLTCRLPRGRDPHRVIFDTHLRTPPSARILAADSPARVFIICGPEALAVKEKALRDRGAEVIRVPLRAGRPDLLQALTELKDRGILSLLLEGGATLHGAFFDAGLVDEIAFYYGPVVIGGSQAPAAVAGQGAGSLGEAFWLSRISTRRIGKSLLVRGYIRSLKDWLRDLEGRNKNIFSL</sequence>
<dbReference type="GO" id="GO:0009231">
    <property type="term" value="P:riboflavin biosynthetic process"/>
    <property type="evidence" value="ECO:0007669"/>
    <property type="project" value="UniProtKB-UniPathway"/>
</dbReference>
<keyword evidence="12" id="KW-0511">Multifunctional enzyme</keyword>
<dbReference type="RefSeq" id="WP_166031175.1">
    <property type="nucleotide sequence ID" value="NZ_CP048877.1"/>
</dbReference>
<dbReference type="InterPro" id="IPR016193">
    <property type="entry name" value="Cytidine_deaminase-like"/>
</dbReference>
<keyword evidence="11 13" id="KW-0560">Oxidoreductase</keyword>
<evidence type="ECO:0000256" key="12">
    <source>
        <dbReference type="ARBA" id="ARBA00023268"/>
    </source>
</evidence>
<dbReference type="GO" id="GO:0008270">
    <property type="term" value="F:zinc ion binding"/>
    <property type="evidence" value="ECO:0007669"/>
    <property type="project" value="InterPro"/>
</dbReference>
<dbReference type="InterPro" id="IPR004794">
    <property type="entry name" value="Eubact_RibD"/>
</dbReference>
<dbReference type="Gene3D" id="3.40.140.10">
    <property type="entry name" value="Cytidine Deaminase, domain 2"/>
    <property type="match status" value="1"/>
</dbReference>
<evidence type="ECO:0000256" key="8">
    <source>
        <dbReference type="ARBA" id="ARBA00022801"/>
    </source>
</evidence>
<dbReference type="AlphaFoldDB" id="A0A6G7PTH1"/>
<evidence type="ECO:0000313" key="18">
    <source>
        <dbReference type="Proteomes" id="UP000502179"/>
    </source>
</evidence>
<evidence type="ECO:0000256" key="7">
    <source>
        <dbReference type="ARBA" id="ARBA00022723"/>
    </source>
</evidence>
<dbReference type="FunFam" id="3.40.140.10:FF:000025">
    <property type="entry name" value="Riboflavin biosynthesis protein RibD"/>
    <property type="match status" value="1"/>
</dbReference>
<keyword evidence="7 13" id="KW-0479">Metal-binding</keyword>
<dbReference type="SUPFAM" id="SSF53927">
    <property type="entry name" value="Cytidine deaminase-like"/>
    <property type="match status" value="1"/>
</dbReference>
<dbReference type="NCBIfam" id="TIGR00227">
    <property type="entry name" value="ribD_Cterm"/>
    <property type="match status" value="1"/>
</dbReference>
<dbReference type="PROSITE" id="PS00903">
    <property type="entry name" value="CYT_DCMP_DEAMINASES_1"/>
    <property type="match status" value="1"/>
</dbReference>
<dbReference type="InterPro" id="IPR016192">
    <property type="entry name" value="APOBEC/CMP_deaminase_Zn-bd"/>
</dbReference>
<dbReference type="InterPro" id="IPR011549">
    <property type="entry name" value="RibD_C"/>
</dbReference>
<dbReference type="SUPFAM" id="SSF53597">
    <property type="entry name" value="Dihydrofolate reductase-like"/>
    <property type="match status" value="1"/>
</dbReference>
<dbReference type="PANTHER" id="PTHR38011">
    <property type="entry name" value="DIHYDROFOLATE REDUCTASE FAMILY PROTEIN (AFU_ORTHOLOGUE AFUA_8G06820)"/>
    <property type="match status" value="1"/>
</dbReference>
<dbReference type="Pfam" id="PF01872">
    <property type="entry name" value="RibD_C"/>
    <property type="match status" value="1"/>
</dbReference>
<dbReference type="PIRSF" id="PIRSF006769">
    <property type="entry name" value="RibD"/>
    <property type="match status" value="1"/>
</dbReference>
<dbReference type="InterPro" id="IPR050765">
    <property type="entry name" value="Riboflavin_Biosynth_HTPR"/>
</dbReference>
<comment type="similarity">
    <text evidence="4 13">In the N-terminal section; belongs to the cytidine and deoxycytidylate deaminase family.</text>
</comment>
<dbReference type="InterPro" id="IPR002125">
    <property type="entry name" value="CMP_dCMP_dom"/>
</dbReference>
<comment type="catalytic activity">
    <reaction evidence="13">
        <text>2,5-diamino-6-hydroxy-4-(5-phosphoribosylamino)-pyrimidine + H2O + H(+) = 5-amino-6-(5-phospho-D-ribosylamino)uracil + NH4(+)</text>
        <dbReference type="Rhea" id="RHEA:21868"/>
        <dbReference type="ChEBI" id="CHEBI:15377"/>
        <dbReference type="ChEBI" id="CHEBI:15378"/>
        <dbReference type="ChEBI" id="CHEBI:28938"/>
        <dbReference type="ChEBI" id="CHEBI:58453"/>
        <dbReference type="ChEBI" id="CHEBI:58614"/>
        <dbReference type="EC" id="3.5.4.26"/>
    </reaction>
</comment>
<evidence type="ECO:0000256" key="5">
    <source>
        <dbReference type="ARBA" id="ARBA00007417"/>
    </source>
</evidence>
<feature type="binding site" evidence="15">
    <location>
        <position position="221"/>
    </location>
    <ligand>
        <name>NADP(+)</name>
        <dbReference type="ChEBI" id="CHEBI:58349"/>
    </ligand>
</feature>
<dbReference type="EC" id="1.1.1.193" evidence="13"/>
<dbReference type="CDD" id="cd01284">
    <property type="entry name" value="Riboflavin_deaminase-reductase"/>
    <property type="match status" value="1"/>
</dbReference>
<feature type="binding site" evidence="15">
    <location>
        <position position="293"/>
    </location>
    <ligand>
        <name>substrate</name>
    </ligand>
</feature>
<feature type="binding site" evidence="16">
    <location>
        <position position="76"/>
    </location>
    <ligand>
        <name>Zn(2+)</name>
        <dbReference type="ChEBI" id="CHEBI:29105"/>
        <note>catalytic</note>
    </ligand>
</feature>
<dbReference type="KEGG" id="tav:G4V39_01090"/>
<comment type="function">
    <text evidence="1 13">Converts 2,5-diamino-6-(ribosylamino)-4(3h)-pyrimidinone 5'-phosphate into 5-amino-6-(ribosylamino)-2,4(1h,3h)-pyrimidinedione 5'-phosphate.</text>
</comment>
<keyword evidence="10 13" id="KW-0521">NADP</keyword>
<comment type="similarity">
    <text evidence="5 13">In the C-terminal section; belongs to the HTP reductase family.</text>
</comment>
<evidence type="ECO:0000256" key="1">
    <source>
        <dbReference type="ARBA" id="ARBA00002151"/>
    </source>
</evidence>
<dbReference type="InterPro" id="IPR024072">
    <property type="entry name" value="DHFR-like_dom_sf"/>
</dbReference>
<dbReference type="GO" id="GO:0008703">
    <property type="term" value="F:5-amino-6-(5-phosphoribosylamino)uracil reductase activity"/>
    <property type="evidence" value="ECO:0007669"/>
    <property type="project" value="UniProtKB-EC"/>
</dbReference>
<evidence type="ECO:0000256" key="2">
    <source>
        <dbReference type="ARBA" id="ARBA00004882"/>
    </source>
</evidence>
<feature type="binding site" evidence="15">
    <location>
        <position position="196"/>
    </location>
    <ligand>
        <name>NADP(+)</name>
        <dbReference type="ChEBI" id="CHEBI:58349"/>
    </ligand>
</feature>
<feature type="binding site" evidence="15">
    <location>
        <position position="154"/>
    </location>
    <ligand>
        <name>NADP(+)</name>
        <dbReference type="ChEBI" id="CHEBI:58349"/>
    </ligand>
</feature>
<dbReference type="PANTHER" id="PTHR38011:SF7">
    <property type="entry name" value="2,5-DIAMINO-6-RIBOSYLAMINO-4(3H)-PYRIMIDINONE 5'-PHOSPHATE REDUCTASE"/>
    <property type="match status" value="1"/>
</dbReference>
<evidence type="ECO:0000256" key="10">
    <source>
        <dbReference type="ARBA" id="ARBA00022857"/>
    </source>
</evidence>
<feature type="binding site" evidence="15">
    <location>
        <position position="200"/>
    </location>
    <ligand>
        <name>NADP(+)</name>
        <dbReference type="ChEBI" id="CHEBI:58349"/>
    </ligand>
</feature>
<feature type="binding site" evidence="15">
    <location>
        <begin position="295"/>
        <end position="301"/>
    </location>
    <ligand>
        <name>NADP(+)</name>
        <dbReference type="ChEBI" id="CHEBI:58349"/>
    </ligand>
</feature>
<dbReference type="EMBL" id="CP048877">
    <property type="protein sequence ID" value="QIJ70952.1"/>
    <property type="molecule type" value="Genomic_DNA"/>
</dbReference>
<comment type="pathway">
    <text evidence="2 13">Cofactor biosynthesis; riboflavin biosynthesis; 5-amino-6-(D-ribitylamino)uracil from GTP: step 2/4.</text>
</comment>
<dbReference type="Gene3D" id="3.40.430.10">
    <property type="entry name" value="Dihydrofolate Reductase, subunit A"/>
    <property type="match status" value="1"/>
</dbReference>
<protein>
    <recommendedName>
        <fullName evidence="13">Riboflavin biosynthesis protein RibD</fullName>
    </recommendedName>
    <domain>
        <recommendedName>
            <fullName evidence="13">Diaminohydroxyphosphoribosylaminopyrimidine deaminase</fullName>
            <shortName evidence="13">DRAP deaminase</shortName>
            <ecNumber evidence="13">3.5.4.26</ecNumber>
        </recommendedName>
        <alternativeName>
            <fullName evidence="13">Riboflavin-specific deaminase</fullName>
        </alternativeName>
    </domain>
    <domain>
        <recommendedName>
            <fullName evidence="13">5-amino-6-(5-phosphoribosylamino)uracil reductase</fullName>
            <ecNumber evidence="13">1.1.1.193</ecNumber>
        </recommendedName>
        <alternativeName>
            <fullName evidence="13">HTP reductase</fullName>
        </alternativeName>
    </domain>
</protein>
<comment type="catalytic activity">
    <reaction evidence="13">
        <text>5-amino-6-(5-phospho-D-ribitylamino)uracil + NADP(+) = 5-amino-6-(5-phospho-D-ribosylamino)uracil + NADPH + H(+)</text>
        <dbReference type="Rhea" id="RHEA:17845"/>
        <dbReference type="ChEBI" id="CHEBI:15378"/>
        <dbReference type="ChEBI" id="CHEBI:57783"/>
        <dbReference type="ChEBI" id="CHEBI:58349"/>
        <dbReference type="ChEBI" id="CHEBI:58421"/>
        <dbReference type="ChEBI" id="CHEBI:58453"/>
        <dbReference type="EC" id="1.1.1.193"/>
    </reaction>
</comment>
<keyword evidence="18" id="KW-1185">Reference proteome</keyword>
<accession>A0A6G7PTH1</accession>
<dbReference type="GO" id="GO:0050661">
    <property type="term" value="F:NADP binding"/>
    <property type="evidence" value="ECO:0007669"/>
    <property type="project" value="InterPro"/>
</dbReference>
<dbReference type="EC" id="3.5.4.26" evidence="13"/>
<evidence type="ECO:0000256" key="6">
    <source>
        <dbReference type="ARBA" id="ARBA00022619"/>
    </source>
</evidence>
<feature type="binding site" evidence="15">
    <location>
        <position position="170"/>
    </location>
    <ligand>
        <name>NADP(+)</name>
        <dbReference type="ChEBI" id="CHEBI:58349"/>
    </ligand>
</feature>